<dbReference type="Proteomes" id="UP000321555">
    <property type="component" value="Chromosome"/>
</dbReference>
<dbReference type="AlphaFoldDB" id="A0A5B8Z4Q6"/>
<proteinExistence type="predicted"/>
<evidence type="ECO:0000313" key="1">
    <source>
        <dbReference type="EMBL" id="QED48045.1"/>
    </source>
</evidence>
<dbReference type="EMBL" id="CP042593">
    <property type="protein sequence ID" value="QED48045.1"/>
    <property type="molecule type" value="Genomic_DNA"/>
</dbReference>
<evidence type="ECO:0008006" key="3">
    <source>
        <dbReference type="Google" id="ProtNLM"/>
    </source>
</evidence>
<accession>A0A5B8Z4Q6</accession>
<dbReference type="STRING" id="1742359.GCA_001439625_01480"/>
<evidence type="ECO:0000313" key="2">
    <source>
        <dbReference type="Proteomes" id="UP000321555"/>
    </source>
</evidence>
<dbReference type="RefSeq" id="WP_057776628.1">
    <property type="nucleotide sequence ID" value="NZ_CP042593.1"/>
</dbReference>
<organism evidence="1 2">
    <name type="scientific">Cytobacillus dafuensis</name>
    <name type="common">Bacillus dafuensis</name>
    <dbReference type="NCBI Taxonomy" id="1742359"/>
    <lineage>
        <taxon>Bacteria</taxon>
        <taxon>Bacillati</taxon>
        <taxon>Bacillota</taxon>
        <taxon>Bacilli</taxon>
        <taxon>Bacillales</taxon>
        <taxon>Bacillaceae</taxon>
        <taxon>Cytobacillus</taxon>
    </lineage>
</organism>
<name>A0A5B8Z4Q6_CYTDA</name>
<gene>
    <name evidence="1" type="ORF">FSZ17_12780</name>
</gene>
<dbReference type="OrthoDB" id="2697418at2"/>
<reference evidence="2" key="1">
    <citation type="submission" date="2019-08" db="EMBL/GenBank/DDBJ databases">
        <authorList>
            <person name="Zheng X."/>
        </authorList>
    </citation>
    <scope>NUCLEOTIDE SEQUENCE [LARGE SCALE GENOMIC DNA]</scope>
    <source>
        <strain evidence="2">FJAT-25496</strain>
    </source>
</reference>
<dbReference type="KEGG" id="bda:FSZ17_12780"/>
<sequence>MNFKSGSIKNFTSLSQFQDLKEFNSHMEMWLAKCKHHFSKGELVALKRLVRFSAKIPGVCNAKIGTMLKAIHQEYNGNGISRSTFKRMIMKASTQGILTVHETERKNGSQSSNLYVFNRFPKSEPPKKEKMNHPIKTSNLSKTNIKKNNKRSETDLDYTFTSDQVPQSFVNVVKCFFSEAVTIEEFWRMAKIAAYRNNRENETEQILSISIQSFKQLIRKMKSNRQINKPIAYYYGILERKFEGLYFEELYELGFVGNVL</sequence>
<keyword evidence="2" id="KW-1185">Reference proteome</keyword>
<protein>
    <recommendedName>
        <fullName evidence="3">Helix-turn-helix domain-containing protein</fullName>
    </recommendedName>
</protein>